<organism evidence="2 3">
    <name type="scientific">Alternaria alternata</name>
    <name type="common">Alternaria rot fungus</name>
    <name type="synonym">Torula alternata</name>
    <dbReference type="NCBI Taxonomy" id="5599"/>
    <lineage>
        <taxon>Eukaryota</taxon>
        <taxon>Fungi</taxon>
        <taxon>Dikarya</taxon>
        <taxon>Ascomycota</taxon>
        <taxon>Pezizomycotina</taxon>
        <taxon>Dothideomycetes</taxon>
        <taxon>Pleosporomycetidae</taxon>
        <taxon>Pleosporales</taxon>
        <taxon>Pleosporineae</taxon>
        <taxon>Pleosporaceae</taxon>
        <taxon>Alternaria</taxon>
        <taxon>Alternaria sect. Alternaria</taxon>
        <taxon>Alternaria alternata complex</taxon>
    </lineage>
</organism>
<sequence>MACTSNVVSNGQTPLALLYRTVATSERFELSSYLQPEPYEGGEIAKDQPGAEPLYTLCVVVISVMSRALRKSRPHRWRKDKVQFSLKLSVCSAASSKPSPPYNQELRSNVTGPRT</sequence>
<proteinExistence type="predicted"/>
<feature type="compositionally biased region" description="Polar residues" evidence="1">
    <location>
        <begin position="105"/>
        <end position="115"/>
    </location>
</feature>
<reference evidence="2 3" key="1">
    <citation type="submission" date="2016-05" db="EMBL/GenBank/DDBJ databases">
        <title>Comparative analysis of secretome profiles of manganese(II)-oxidizing ascomycete fungi.</title>
        <authorList>
            <consortium name="DOE Joint Genome Institute"/>
            <person name="Zeiner C.A."/>
            <person name="Purvine S.O."/>
            <person name="Zink E.M."/>
            <person name="Wu S."/>
            <person name="Pasa-Tolic L."/>
            <person name="Chaput D.L."/>
            <person name="Haridas S."/>
            <person name="Grigoriev I.V."/>
            <person name="Santelli C.M."/>
            <person name="Hansel C.M."/>
        </authorList>
    </citation>
    <scope>NUCLEOTIDE SEQUENCE [LARGE SCALE GENOMIC DNA]</scope>
    <source>
        <strain evidence="2 3">SRC1lrK2f</strain>
    </source>
</reference>
<dbReference type="EMBL" id="KV441485">
    <property type="protein sequence ID" value="OAG17846.1"/>
    <property type="molecule type" value="Genomic_DNA"/>
</dbReference>
<name>A0A177DEE8_ALTAL</name>
<accession>A0A177DEE8</accession>
<evidence type="ECO:0000313" key="2">
    <source>
        <dbReference type="EMBL" id="OAG17846.1"/>
    </source>
</evidence>
<gene>
    <name evidence="2" type="ORF">CC77DRAFT_239187</name>
</gene>
<evidence type="ECO:0000256" key="1">
    <source>
        <dbReference type="SAM" id="MobiDB-lite"/>
    </source>
</evidence>
<dbReference type="KEGG" id="aalt:CC77DRAFT_239187"/>
<dbReference type="RefSeq" id="XP_018383267.1">
    <property type="nucleotide sequence ID" value="XM_018530805.1"/>
</dbReference>
<keyword evidence="3" id="KW-1185">Reference proteome</keyword>
<dbReference type="Proteomes" id="UP000077248">
    <property type="component" value="Unassembled WGS sequence"/>
</dbReference>
<protein>
    <submittedName>
        <fullName evidence="2">Uncharacterized protein</fullName>
    </submittedName>
</protein>
<dbReference type="VEuPathDB" id="FungiDB:CC77DRAFT_239187"/>
<evidence type="ECO:0000313" key="3">
    <source>
        <dbReference type="Proteomes" id="UP000077248"/>
    </source>
</evidence>
<feature type="region of interest" description="Disordered" evidence="1">
    <location>
        <begin position="93"/>
        <end position="115"/>
    </location>
</feature>
<dbReference type="AlphaFoldDB" id="A0A177DEE8"/>
<dbReference type="GeneID" id="29116399"/>